<sequence>MKKKILKLSNTYQTLEKPSFLRSGGESQNGRNTISRSISVEITPYYDVVGPVFTMCLTRILFSEARLAMFIQHNGYAQKGMYGCAMFLSVDSHNIRTLPLHLKDVCLLQ</sequence>
<protein>
    <submittedName>
        <fullName evidence="1">Uncharacterized protein</fullName>
    </submittedName>
</protein>
<comment type="caution">
    <text evidence="1">The sequence shown here is derived from an EMBL/GenBank/DDBJ whole genome shotgun (WGS) entry which is preliminary data.</text>
</comment>
<dbReference type="GeneID" id="39986967"/>
<accession>A0A1X0NRW4</accession>
<dbReference type="RefSeq" id="XP_028881407.1">
    <property type="nucleotide sequence ID" value="XM_029027187.1"/>
</dbReference>
<dbReference type="EMBL" id="NBCO01000022">
    <property type="protein sequence ID" value="ORC87341.1"/>
    <property type="molecule type" value="Genomic_DNA"/>
</dbReference>
<organism evidence="1 2">
    <name type="scientific">Trypanosoma theileri</name>
    <dbReference type="NCBI Taxonomy" id="67003"/>
    <lineage>
        <taxon>Eukaryota</taxon>
        <taxon>Discoba</taxon>
        <taxon>Euglenozoa</taxon>
        <taxon>Kinetoplastea</taxon>
        <taxon>Metakinetoplastina</taxon>
        <taxon>Trypanosomatida</taxon>
        <taxon>Trypanosomatidae</taxon>
        <taxon>Trypanosoma</taxon>
    </lineage>
</organism>
<dbReference type="AlphaFoldDB" id="A0A1X0NRW4"/>
<dbReference type="Proteomes" id="UP000192257">
    <property type="component" value="Unassembled WGS sequence"/>
</dbReference>
<dbReference type="VEuPathDB" id="TriTrypDB:TM35_000221400"/>
<evidence type="ECO:0000313" key="1">
    <source>
        <dbReference type="EMBL" id="ORC87341.1"/>
    </source>
</evidence>
<proteinExistence type="predicted"/>
<name>A0A1X0NRW4_9TRYP</name>
<gene>
    <name evidence="1" type="ORF">TM35_000221400</name>
</gene>
<keyword evidence="2" id="KW-1185">Reference proteome</keyword>
<evidence type="ECO:0000313" key="2">
    <source>
        <dbReference type="Proteomes" id="UP000192257"/>
    </source>
</evidence>
<reference evidence="1 2" key="1">
    <citation type="submission" date="2017-03" db="EMBL/GenBank/DDBJ databases">
        <title>An alternative strategy for trypanosome survival in the mammalian bloodstream revealed through genome and transcriptome analysis of the ubiquitous bovine parasite Trypanosoma (Megatrypanum) theileri.</title>
        <authorList>
            <person name="Kelly S."/>
            <person name="Ivens A."/>
            <person name="Mott A."/>
            <person name="O'Neill E."/>
            <person name="Emms D."/>
            <person name="Macleod O."/>
            <person name="Voorheis P."/>
            <person name="Matthews J."/>
            <person name="Matthews K."/>
            <person name="Carrington M."/>
        </authorList>
    </citation>
    <scope>NUCLEOTIDE SEQUENCE [LARGE SCALE GENOMIC DNA]</scope>
    <source>
        <strain evidence="1">Edinburgh</strain>
    </source>
</reference>